<dbReference type="AlphaFoldDB" id="A0A6C0B0U8"/>
<keyword evidence="1" id="KW-0472">Membrane</keyword>
<evidence type="ECO:0008006" key="3">
    <source>
        <dbReference type="Google" id="ProtNLM"/>
    </source>
</evidence>
<dbReference type="Gene3D" id="3.10.200.10">
    <property type="entry name" value="Alpha carbonic anhydrase"/>
    <property type="match status" value="1"/>
</dbReference>
<dbReference type="EMBL" id="MN739043">
    <property type="protein sequence ID" value="QHS85391.1"/>
    <property type="molecule type" value="Genomic_DNA"/>
</dbReference>
<proteinExistence type="predicted"/>
<keyword evidence="1" id="KW-1133">Transmembrane helix</keyword>
<reference evidence="2" key="1">
    <citation type="journal article" date="2020" name="Nature">
        <title>Giant virus diversity and host interactions through global metagenomics.</title>
        <authorList>
            <person name="Schulz F."/>
            <person name="Roux S."/>
            <person name="Paez-Espino D."/>
            <person name="Jungbluth S."/>
            <person name="Walsh D.A."/>
            <person name="Denef V.J."/>
            <person name="McMahon K.D."/>
            <person name="Konstantinidis K.T."/>
            <person name="Eloe-Fadrosh E.A."/>
            <person name="Kyrpides N.C."/>
            <person name="Woyke T."/>
        </authorList>
    </citation>
    <scope>NUCLEOTIDE SEQUENCE</scope>
    <source>
        <strain evidence="2">GVMAG-M-3300009182-78</strain>
    </source>
</reference>
<sequence length="295" mass="31714">MSEPISMNISPQDITNTCNYKCAFAFDYPVSSCVATNSGNSLMMSYIDSTSPVIFNQTKYTITEWYVYSPSLHTFNNTKADAEIVITHTPVSGGSPLLVCIPLSLNGTSGQASTTMSEIIDAVTKGAPSQGGSTSQGITDFTMNDFIPMKEFYNYSSNGQDFIVFGIQSAIFISQANITSLNTVIQPVTSVVFPSGAALFVNSNGPIKGQGINGDNIYIDCQPTNSSEEQTNEVVNNKADTNYDMGDYFKNLFSNPIFIFLVCAIAVVIFLLLIHKGITILTGGSADGTTNRTTI</sequence>
<evidence type="ECO:0000256" key="1">
    <source>
        <dbReference type="SAM" id="Phobius"/>
    </source>
</evidence>
<evidence type="ECO:0000313" key="2">
    <source>
        <dbReference type="EMBL" id="QHS85391.1"/>
    </source>
</evidence>
<feature type="transmembrane region" description="Helical" evidence="1">
    <location>
        <begin position="257"/>
        <end position="274"/>
    </location>
</feature>
<protein>
    <recommendedName>
        <fullName evidence="3">Alpha-carbonic anhydrase domain-containing protein</fullName>
    </recommendedName>
</protein>
<keyword evidence="1" id="KW-0812">Transmembrane</keyword>
<accession>A0A6C0B0U8</accession>
<dbReference type="SUPFAM" id="SSF51069">
    <property type="entry name" value="Carbonic anhydrase"/>
    <property type="match status" value="1"/>
</dbReference>
<organism evidence="2">
    <name type="scientific">viral metagenome</name>
    <dbReference type="NCBI Taxonomy" id="1070528"/>
    <lineage>
        <taxon>unclassified sequences</taxon>
        <taxon>metagenomes</taxon>
        <taxon>organismal metagenomes</taxon>
    </lineage>
</organism>
<dbReference type="InterPro" id="IPR036398">
    <property type="entry name" value="CA_dom_sf"/>
</dbReference>
<name>A0A6C0B0U8_9ZZZZ</name>